<feature type="transmembrane region" description="Helical" evidence="7">
    <location>
        <begin position="210"/>
        <end position="234"/>
    </location>
</feature>
<dbReference type="EMBL" id="FNEI01000016">
    <property type="protein sequence ID" value="SDJ75207.1"/>
    <property type="molecule type" value="Genomic_DNA"/>
</dbReference>
<dbReference type="PANTHER" id="PTHR32243">
    <property type="entry name" value="MALTOSE TRANSPORT SYSTEM PERMEASE-RELATED"/>
    <property type="match status" value="1"/>
</dbReference>
<dbReference type="InterPro" id="IPR050901">
    <property type="entry name" value="BP-dep_ABC_trans_perm"/>
</dbReference>
<dbReference type="InterPro" id="IPR035906">
    <property type="entry name" value="MetI-like_sf"/>
</dbReference>
<evidence type="ECO:0000256" key="2">
    <source>
        <dbReference type="ARBA" id="ARBA00022448"/>
    </source>
</evidence>
<feature type="transmembrane region" description="Helical" evidence="7">
    <location>
        <begin position="33"/>
        <end position="54"/>
    </location>
</feature>
<evidence type="ECO:0000256" key="5">
    <source>
        <dbReference type="ARBA" id="ARBA00022989"/>
    </source>
</evidence>
<proteinExistence type="inferred from homology"/>
<keyword evidence="10" id="KW-1185">Reference proteome</keyword>
<evidence type="ECO:0000256" key="6">
    <source>
        <dbReference type="ARBA" id="ARBA00023136"/>
    </source>
</evidence>
<feature type="transmembrane region" description="Helical" evidence="7">
    <location>
        <begin position="121"/>
        <end position="142"/>
    </location>
</feature>
<sequence>MSPSPRARTTARKGTTAAPLPGGRRTVRWATNAALAVVGVSFLLPLLWLVFASLDAEAGHATRVPRQLSLANFAAVLTPELLFVPLFNSFLLAAGTAAVTLLAAVLAAYPLSRHPSRFTRPFMYSVLFGTSLPVTAIMVPVYGLFVQLNFLDSVPATIFFMATTTLPMAIWMTRNFMDSVPREVEEAAWMDGASGMAALRTVVLPLMRRGLGVVFIFVFIQAWGNFFVPFILLLSPSKQPAAVSIFSFFGQHGAIAYGELAAFSILYSLPVLVLYTVMSRGSGHGFAMSGAMKG</sequence>
<evidence type="ECO:0000256" key="3">
    <source>
        <dbReference type="ARBA" id="ARBA00022475"/>
    </source>
</evidence>
<evidence type="ECO:0000256" key="4">
    <source>
        <dbReference type="ARBA" id="ARBA00022692"/>
    </source>
</evidence>
<keyword evidence="2 7" id="KW-0813">Transport</keyword>
<evidence type="ECO:0000256" key="7">
    <source>
        <dbReference type="RuleBase" id="RU363032"/>
    </source>
</evidence>
<comment type="subcellular location">
    <subcellularLocation>
        <location evidence="1 7">Cell membrane</location>
        <topology evidence="1 7">Multi-pass membrane protein</topology>
    </subcellularLocation>
</comment>
<keyword evidence="5 7" id="KW-1133">Transmembrane helix</keyword>
<dbReference type="Proteomes" id="UP000182130">
    <property type="component" value="Unassembled WGS sequence"/>
</dbReference>
<accession>A0A1G8WAV0</accession>
<dbReference type="GO" id="GO:0055085">
    <property type="term" value="P:transmembrane transport"/>
    <property type="evidence" value="ECO:0007669"/>
    <property type="project" value="InterPro"/>
</dbReference>
<dbReference type="SUPFAM" id="SSF161098">
    <property type="entry name" value="MetI-like"/>
    <property type="match status" value="1"/>
</dbReference>
<evidence type="ECO:0000256" key="8">
    <source>
        <dbReference type="SAM" id="MobiDB-lite"/>
    </source>
</evidence>
<keyword evidence="3" id="KW-1003">Cell membrane</keyword>
<feature type="region of interest" description="Disordered" evidence="8">
    <location>
        <begin position="1"/>
        <end position="22"/>
    </location>
</feature>
<feature type="transmembrane region" description="Helical" evidence="7">
    <location>
        <begin position="86"/>
        <end position="109"/>
    </location>
</feature>
<dbReference type="AlphaFoldDB" id="A0A1G8WAV0"/>
<feature type="transmembrane region" description="Helical" evidence="7">
    <location>
        <begin position="154"/>
        <end position="172"/>
    </location>
</feature>
<dbReference type="STRING" id="1045773.SAMN05216555_11617"/>
<keyword evidence="9" id="KW-0762">Sugar transport</keyword>
<dbReference type="GO" id="GO:0005886">
    <property type="term" value="C:plasma membrane"/>
    <property type="evidence" value="ECO:0007669"/>
    <property type="project" value="UniProtKB-SubCell"/>
</dbReference>
<reference evidence="10" key="1">
    <citation type="submission" date="2016-10" db="EMBL/GenBank/DDBJ databases">
        <authorList>
            <person name="Varghese N."/>
            <person name="Submissions S."/>
        </authorList>
    </citation>
    <scope>NUCLEOTIDE SEQUENCE [LARGE SCALE GENOMIC DNA]</scope>
    <source>
        <strain evidence="10">CGMCC 1.10783</strain>
    </source>
</reference>
<evidence type="ECO:0000313" key="10">
    <source>
        <dbReference type="Proteomes" id="UP000182130"/>
    </source>
</evidence>
<protein>
    <submittedName>
        <fullName evidence="9">Multiple sugar transport system permease protein</fullName>
    </submittedName>
</protein>
<name>A0A1G8WAV0_9MICC</name>
<dbReference type="InterPro" id="IPR000515">
    <property type="entry name" value="MetI-like"/>
</dbReference>
<comment type="similarity">
    <text evidence="7">Belongs to the binding-protein-dependent transport system permease family.</text>
</comment>
<dbReference type="Pfam" id="PF00528">
    <property type="entry name" value="BPD_transp_1"/>
    <property type="match status" value="1"/>
</dbReference>
<keyword evidence="6 7" id="KW-0472">Membrane</keyword>
<keyword evidence="4 7" id="KW-0812">Transmembrane</keyword>
<dbReference type="CDD" id="cd06261">
    <property type="entry name" value="TM_PBP2"/>
    <property type="match status" value="1"/>
</dbReference>
<feature type="compositionally biased region" description="Low complexity" evidence="8">
    <location>
        <begin position="1"/>
        <end position="18"/>
    </location>
</feature>
<organism evidence="9 10">
    <name type="scientific">Arthrobacter cupressi</name>
    <dbReference type="NCBI Taxonomy" id="1045773"/>
    <lineage>
        <taxon>Bacteria</taxon>
        <taxon>Bacillati</taxon>
        <taxon>Actinomycetota</taxon>
        <taxon>Actinomycetes</taxon>
        <taxon>Micrococcales</taxon>
        <taxon>Micrococcaceae</taxon>
        <taxon>Arthrobacter</taxon>
    </lineage>
</organism>
<dbReference type="PROSITE" id="PS50928">
    <property type="entry name" value="ABC_TM1"/>
    <property type="match status" value="1"/>
</dbReference>
<feature type="transmembrane region" description="Helical" evidence="7">
    <location>
        <begin position="254"/>
        <end position="278"/>
    </location>
</feature>
<evidence type="ECO:0000313" key="9">
    <source>
        <dbReference type="EMBL" id="SDJ75207.1"/>
    </source>
</evidence>
<dbReference type="PANTHER" id="PTHR32243:SF18">
    <property type="entry name" value="INNER MEMBRANE ABC TRANSPORTER PERMEASE PROTEIN YCJP"/>
    <property type="match status" value="1"/>
</dbReference>
<evidence type="ECO:0000256" key="1">
    <source>
        <dbReference type="ARBA" id="ARBA00004651"/>
    </source>
</evidence>
<dbReference type="Gene3D" id="1.10.3720.10">
    <property type="entry name" value="MetI-like"/>
    <property type="match status" value="1"/>
</dbReference>
<gene>
    <name evidence="9" type="ORF">SAMN05216555_11617</name>
</gene>